<dbReference type="AlphaFoldDB" id="L1IWG3"/>
<reference evidence="2 4" key="1">
    <citation type="journal article" date="2012" name="Nature">
        <title>Algal genomes reveal evolutionary mosaicism and the fate of nucleomorphs.</title>
        <authorList>
            <consortium name="DOE Joint Genome Institute"/>
            <person name="Curtis B.A."/>
            <person name="Tanifuji G."/>
            <person name="Burki F."/>
            <person name="Gruber A."/>
            <person name="Irimia M."/>
            <person name="Maruyama S."/>
            <person name="Arias M.C."/>
            <person name="Ball S.G."/>
            <person name="Gile G.H."/>
            <person name="Hirakawa Y."/>
            <person name="Hopkins J.F."/>
            <person name="Kuo A."/>
            <person name="Rensing S.A."/>
            <person name="Schmutz J."/>
            <person name="Symeonidi A."/>
            <person name="Elias M."/>
            <person name="Eveleigh R.J."/>
            <person name="Herman E.K."/>
            <person name="Klute M.J."/>
            <person name="Nakayama T."/>
            <person name="Obornik M."/>
            <person name="Reyes-Prieto A."/>
            <person name="Armbrust E.V."/>
            <person name="Aves S.J."/>
            <person name="Beiko R.G."/>
            <person name="Coutinho P."/>
            <person name="Dacks J.B."/>
            <person name="Durnford D.G."/>
            <person name="Fast N.M."/>
            <person name="Green B.R."/>
            <person name="Grisdale C.J."/>
            <person name="Hempel F."/>
            <person name="Henrissat B."/>
            <person name="Hoppner M.P."/>
            <person name="Ishida K."/>
            <person name="Kim E."/>
            <person name="Koreny L."/>
            <person name="Kroth P.G."/>
            <person name="Liu Y."/>
            <person name="Malik S.B."/>
            <person name="Maier U.G."/>
            <person name="McRose D."/>
            <person name="Mock T."/>
            <person name="Neilson J.A."/>
            <person name="Onodera N.T."/>
            <person name="Poole A.M."/>
            <person name="Pritham E.J."/>
            <person name="Richards T.A."/>
            <person name="Rocap G."/>
            <person name="Roy S.W."/>
            <person name="Sarai C."/>
            <person name="Schaack S."/>
            <person name="Shirato S."/>
            <person name="Slamovits C.H."/>
            <person name="Spencer D.F."/>
            <person name="Suzuki S."/>
            <person name="Worden A.Z."/>
            <person name="Zauner S."/>
            <person name="Barry K."/>
            <person name="Bell C."/>
            <person name="Bharti A.K."/>
            <person name="Crow J.A."/>
            <person name="Grimwood J."/>
            <person name="Kramer R."/>
            <person name="Lindquist E."/>
            <person name="Lucas S."/>
            <person name="Salamov A."/>
            <person name="McFadden G.I."/>
            <person name="Lane C.E."/>
            <person name="Keeling P.J."/>
            <person name="Gray M.W."/>
            <person name="Grigoriev I.V."/>
            <person name="Archibald J.M."/>
        </authorList>
    </citation>
    <scope>NUCLEOTIDE SEQUENCE</scope>
    <source>
        <strain evidence="2 4">CCMP2712</strain>
    </source>
</reference>
<dbReference type="eggNOG" id="KOG1279">
    <property type="taxonomic scope" value="Eukaryota"/>
</dbReference>
<dbReference type="SUPFAM" id="SSF46689">
    <property type="entry name" value="Homeodomain-like"/>
    <property type="match status" value="1"/>
</dbReference>
<feature type="non-terminal residue" evidence="2">
    <location>
        <position position="87"/>
    </location>
</feature>
<evidence type="ECO:0000313" key="4">
    <source>
        <dbReference type="Proteomes" id="UP000011087"/>
    </source>
</evidence>
<dbReference type="RefSeq" id="XP_005827160.1">
    <property type="nucleotide sequence ID" value="XM_005827103.1"/>
</dbReference>
<dbReference type="Proteomes" id="UP000011087">
    <property type="component" value="Unassembled WGS sequence"/>
</dbReference>
<dbReference type="InterPro" id="IPR009057">
    <property type="entry name" value="Homeodomain-like_sf"/>
</dbReference>
<dbReference type="Pfam" id="PF04433">
    <property type="entry name" value="SWIRM"/>
    <property type="match status" value="1"/>
</dbReference>
<dbReference type="InterPro" id="IPR036388">
    <property type="entry name" value="WH-like_DNA-bd_sf"/>
</dbReference>
<dbReference type="HOGENOM" id="CLU_2490189_0_0_1"/>
<dbReference type="PaxDb" id="55529-EKX40180"/>
<evidence type="ECO:0000313" key="2">
    <source>
        <dbReference type="EMBL" id="EKX40180.1"/>
    </source>
</evidence>
<reference evidence="3" key="3">
    <citation type="submission" date="2016-03" db="UniProtKB">
        <authorList>
            <consortium name="EnsemblProtists"/>
        </authorList>
    </citation>
    <scope>IDENTIFICATION</scope>
</reference>
<dbReference type="KEGG" id="gtt:GUITHDRAFT_39844"/>
<dbReference type="STRING" id="905079.L1IWG3"/>
<dbReference type="OMA" id="DVEMACC"/>
<dbReference type="EMBL" id="JH993033">
    <property type="protein sequence ID" value="EKX40180.1"/>
    <property type="molecule type" value="Genomic_DNA"/>
</dbReference>
<evidence type="ECO:0000313" key="3">
    <source>
        <dbReference type="EnsemblProtists" id="EKX40180"/>
    </source>
</evidence>
<dbReference type="PROSITE" id="PS50934">
    <property type="entry name" value="SWIRM"/>
    <property type="match status" value="1"/>
</dbReference>
<feature type="domain" description="SWIRM" evidence="1">
    <location>
        <begin position="1"/>
        <end position="87"/>
    </location>
</feature>
<gene>
    <name evidence="2" type="ORF">GUITHDRAFT_39844</name>
</gene>
<name>L1IWG3_GUITC</name>
<dbReference type="InterPro" id="IPR007526">
    <property type="entry name" value="SWIRM"/>
</dbReference>
<dbReference type="EnsemblProtists" id="EKX40180">
    <property type="protein sequence ID" value="EKX40180"/>
    <property type="gene ID" value="GUITHDRAFT_39844"/>
</dbReference>
<dbReference type="Gene3D" id="1.10.10.10">
    <property type="entry name" value="Winged helix-like DNA-binding domain superfamily/Winged helix DNA-binding domain"/>
    <property type="match status" value="1"/>
</dbReference>
<organism evidence="2">
    <name type="scientific">Guillardia theta (strain CCMP2712)</name>
    <name type="common">Cryptophyte</name>
    <dbReference type="NCBI Taxonomy" id="905079"/>
    <lineage>
        <taxon>Eukaryota</taxon>
        <taxon>Cryptophyceae</taxon>
        <taxon>Pyrenomonadales</taxon>
        <taxon>Geminigeraceae</taxon>
        <taxon>Guillardia</taxon>
    </lineage>
</organism>
<dbReference type="OrthoDB" id="118550at2759"/>
<protein>
    <recommendedName>
        <fullName evidence="1">SWIRM domain-containing protein</fullName>
    </recommendedName>
</protein>
<evidence type="ECO:0000259" key="1">
    <source>
        <dbReference type="PROSITE" id="PS50934"/>
    </source>
</evidence>
<proteinExistence type="predicted"/>
<dbReference type="GeneID" id="17296918"/>
<accession>L1IWG3</accession>
<sequence>SYSVWFDISKMHQIEKSAFPEYAQTPVDVSRYISLRNKIVETYRDFPQVPLYATDCLRHVSADASTVFRVHSFLDYWGIINTESDAR</sequence>
<reference evidence="4" key="2">
    <citation type="submission" date="2012-11" db="EMBL/GenBank/DDBJ databases">
        <authorList>
            <person name="Kuo A."/>
            <person name="Curtis B.A."/>
            <person name="Tanifuji G."/>
            <person name="Burki F."/>
            <person name="Gruber A."/>
            <person name="Irimia M."/>
            <person name="Maruyama S."/>
            <person name="Arias M.C."/>
            <person name="Ball S.G."/>
            <person name="Gile G.H."/>
            <person name="Hirakawa Y."/>
            <person name="Hopkins J.F."/>
            <person name="Rensing S.A."/>
            <person name="Schmutz J."/>
            <person name="Symeonidi A."/>
            <person name="Elias M."/>
            <person name="Eveleigh R.J."/>
            <person name="Herman E.K."/>
            <person name="Klute M.J."/>
            <person name="Nakayama T."/>
            <person name="Obornik M."/>
            <person name="Reyes-Prieto A."/>
            <person name="Armbrust E.V."/>
            <person name="Aves S.J."/>
            <person name="Beiko R.G."/>
            <person name="Coutinho P."/>
            <person name="Dacks J.B."/>
            <person name="Durnford D.G."/>
            <person name="Fast N.M."/>
            <person name="Green B.R."/>
            <person name="Grisdale C."/>
            <person name="Hempe F."/>
            <person name="Henrissat B."/>
            <person name="Hoppner M.P."/>
            <person name="Ishida K.-I."/>
            <person name="Kim E."/>
            <person name="Koreny L."/>
            <person name="Kroth P.G."/>
            <person name="Liu Y."/>
            <person name="Malik S.-B."/>
            <person name="Maier U.G."/>
            <person name="McRose D."/>
            <person name="Mock T."/>
            <person name="Neilson J.A."/>
            <person name="Onodera N.T."/>
            <person name="Poole A.M."/>
            <person name="Pritham E.J."/>
            <person name="Richards T.A."/>
            <person name="Rocap G."/>
            <person name="Roy S.W."/>
            <person name="Sarai C."/>
            <person name="Schaack S."/>
            <person name="Shirato S."/>
            <person name="Slamovits C.H."/>
            <person name="Spencer D.F."/>
            <person name="Suzuki S."/>
            <person name="Worden A.Z."/>
            <person name="Zauner S."/>
            <person name="Barry K."/>
            <person name="Bell C."/>
            <person name="Bharti A.K."/>
            <person name="Crow J.A."/>
            <person name="Grimwood J."/>
            <person name="Kramer R."/>
            <person name="Lindquist E."/>
            <person name="Lucas S."/>
            <person name="Salamov A."/>
            <person name="McFadden G.I."/>
            <person name="Lane C.E."/>
            <person name="Keeling P.J."/>
            <person name="Gray M.W."/>
            <person name="Grigoriev I.V."/>
            <person name="Archibald J.M."/>
        </authorList>
    </citation>
    <scope>NUCLEOTIDE SEQUENCE</scope>
    <source>
        <strain evidence="4">CCMP2712</strain>
    </source>
</reference>
<feature type="non-terminal residue" evidence="2">
    <location>
        <position position="1"/>
    </location>
</feature>
<keyword evidence="4" id="KW-1185">Reference proteome</keyword>